<evidence type="ECO:0000256" key="2">
    <source>
        <dbReference type="ARBA" id="ARBA00022741"/>
    </source>
</evidence>
<proteinExistence type="predicted"/>
<sequence length="1009" mass="114152">MGGRMNTLKIKNLFLRQSYKDAWADYERSLTKKYFIKWDYVILTASNEEQAKAYQIQIENRLKQGLLPASTHYAVLPDPEGKRVGSGGATFNVMKYIRKNSDTNECFQKKRILVIHSGGDSKRVPQYSACGKLFSPVPRLLPNGNRSTLFDEFIISMSGIPARIKDGMLVLSGDVLLLFNSLQIDFQFEGAAAISIKEDVEIGKNHGVFLSDEDGNVGDFLHKQTVEQLTHIGAVNKQGCVDLDTGAILLDSNVLNALFSLICSNNEIDPNKFNQFVNEKARISFYGDFLFPLASHATKEQYFKEKPEGSFCEELIECRSQIWDVLSKYKLKLLSVSPAQFIHFGTTKELLKLMVEEVTSYEFLDWCQKVLTNDNRELPYTCSNAYMSEESFVSSKSYIEDSYILGNSVIEDNCVISNVIVKDRQIPKGITLHGLQLKDKRFVVRIYATNDNPKGLLEENTDFMMIKFQEFLKNARLAKEDLWEEEEHYIWFAKLYPVCDTMEEALTWAMKLYEMGILGKDYKEEFLACERLSLFESFNQADVKKIITWQNELDQKIRMHQFINAIKDRENIEKAISVFGQAGLFEQTKKELLKVAEQSELSIKMRIYYYLSKMVQGHEGEELESACFKAICDTTCDAMTDALTYDENIAIQKDYVRVELPVRINWGGGWSDTPPYCTEHGGTVLNTAIKLNGINPIVVTIKRIDKPCIALASTDSGSYKEFTSIEELQNCNDPFDAFALQKAALIASAVIPRKEKIEFDTVLDNLGSGFYLSTKVVGIPRGSGLGTSSILAGACIKGLAEFLGNTLSENELYTRVLCMEQIMSTGGGWQDQVGGLTGGIKLITTKPGVIQEIQAEHIHIEEDVRKELQERMALIYTGQRRLARNLLREVVGKYIASNENSIEVLYEIQRVAVMMKFELEKGNIEAFTKLLNEHWELSKRLDMGCTNTCIDQIFLSCEDMLAGKMICGAGGGGFLQVILKKGYTKEELRQRIRTVFQDSGVDVWDCELV</sequence>
<keyword evidence="7" id="KW-0548">Nucleotidyltransferase</keyword>
<protein>
    <submittedName>
        <fullName evidence="7">Bifunctional fucokinase/L-fucose-1-P-guanylyltransferase</fullName>
    </submittedName>
</protein>
<dbReference type="Pfam" id="PF07959">
    <property type="entry name" value="Fucose_pyrophosphorylase"/>
    <property type="match status" value="1"/>
</dbReference>
<evidence type="ECO:0000313" key="8">
    <source>
        <dbReference type="Proteomes" id="UP000461768"/>
    </source>
</evidence>
<accession>A0A7V7QHT2</accession>
<dbReference type="GO" id="GO:0016779">
    <property type="term" value="F:nucleotidyltransferase activity"/>
    <property type="evidence" value="ECO:0007669"/>
    <property type="project" value="UniProtKB-KW"/>
</dbReference>
<evidence type="ECO:0000256" key="3">
    <source>
        <dbReference type="ARBA" id="ARBA00022777"/>
    </source>
</evidence>
<dbReference type="InterPro" id="IPR011004">
    <property type="entry name" value="Trimer_LpxA-like_sf"/>
</dbReference>
<dbReference type="SUPFAM" id="SSF55060">
    <property type="entry name" value="GHMP Kinase, C-terminal domain"/>
    <property type="match status" value="1"/>
</dbReference>
<dbReference type="GO" id="GO:0042352">
    <property type="term" value="P:GDP-L-fucose salvage"/>
    <property type="evidence" value="ECO:0007669"/>
    <property type="project" value="TreeGrafter"/>
</dbReference>
<gene>
    <name evidence="7" type="ORF">F7O84_18085</name>
</gene>
<comment type="caution">
    <text evidence="7">The sequence shown here is derived from an EMBL/GenBank/DDBJ whole genome shotgun (WGS) entry which is preliminary data.</text>
</comment>
<dbReference type="GO" id="GO:0005524">
    <property type="term" value="F:ATP binding"/>
    <property type="evidence" value="ECO:0007669"/>
    <property type="project" value="UniProtKB-KW"/>
</dbReference>
<dbReference type="InterPro" id="IPR036554">
    <property type="entry name" value="GHMP_kinase_C_sf"/>
</dbReference>
<dbReference type="Gene3D" id="3.30.230.120">
    <property type="match status" value="1"/>
</dbReference>
<evidence type="ECO:0000259" key="6">
    <source>
        <dbReference type="Pfam" id="PF07959"/>
    </source>
</evidence>
<dbReference type="OrthoDB" id="9812992at2"/>
<keyword evidence="1 7" id="KW-0808">Transferase</keyword>
<reference evidence="7 8" key="2">
    <citation type="submission" date="2020-02" db="EMBL/GenBank/DDBJ databases">
        <title>Candidatus Galacturonibacter soehngenii shows hetero-acetogenic catabolism of galacturonic acid but lacks a canonical carbon monoxide dehydrogenase/acetyl-CoA synthase complex.</title>
        <authorList>
            <person name="Diender M."/>
            <person name="Stouten G.R."/>
            <person name="Petersen J.F."/>
            <person name="Nielsen P.H."/>
            <person name="Dueholm M.S."/>
            <person name="Pronk J.T."/>
            <person name="Van Loosdrecht M.C.M."/>
        </authorList>
    </citation>
    <scope>NUCLEOTIDE SEQUENCE [LARGE SCALE GENOMIC DNA]</scope>
    <source>
        <strain evidence="7">GalUA</strain>
    </source>
</reference>
<name>A0A7V7QHT2_9FIRM</name>
<reference evidence="7 8" key="1">
    <citation type="submission" date="2019-09" db="EMBL/GenBank/DDBJ databases">
        <authorList>
            <person name="Valk L.C."/>
        </authorList>
    </citation>
    <scope>NUCLEOTIDE SEQUENCE [LARGE SCALE GENOMIC DNA]</scope>
    <source>
        <strain evidence="7">GalUA</strain>
    </source>
</reference>
<dbReference type="Gene3D" id="2.160.10.10">
    <property type="entry name" value="Hexapeptide repeat proteins"/>
    <property type="match status" value="1"/>
</dbReference>
<keyword evidence="3 7" id="KW-0418">Kinase</keyword>
<evidence type="ECO:0000256" key="1">
    <source>
        <dbReference type="ARBA" id="ARBA00022679"/>
    </source>
</evidence>
<keyword evidence="4" id="KW-0067">ATP-binding</keyword>
<dbReference type="InterPro" id="IPR020568">
    <property type="entry name" value="Ribosomal_Su5_D2-typ_SF"/>
</dbReference>
<dbReference type="InterPro" id="IPR006204">
    <property type="entry name" value="GHMP_kinase_N_dom"/>
</dbReference>
<dbReference type="SUPFAM" id="SSF51161">
    <property type="entry name" value="Trimeric LpxA-like enzymes"/>
    <property type="match status" value="1"/>
</dbReference>
<keyword evidence="8" id="KW-1185">Reference proteome</keyword>
<dbReference type="EMBL" id="WAGX01000008">
    <property type="protein sequence ID" value="KAB1434563.1"/>
    <property type="molecule type" value="Genomic_DNA"/>
</dbReference>
<dbReference type="AlphaFoldDB" id="A0A7V7QHT2"/>
<evidence type="ECO:0000259" key="5">
    <source>
        <dbReference type="Pfam" id="PF00288"/>
    </source>
</evidence>
<dbReference type="PRINTS" id="PR00959">
    <property type="entry name" value="MEVGALKINASE"/>
</dbReference>
<dbReference type="SUPFAM" id="SSF54211">
    <property type="entry name" value="Ribosomal protein S5 domain 2-like"/>
    <property type="match status" value="1"/>
</dbReference>
<dbReference type="InterPro" id="IPR052203">
    <property type="entry name" value="GHMP_Kinase-Related"/>
</dbReference>
<dbReference type="Proteomes" id="UP000461768">
    <property type="component" value="Unassembled WGS sequence"/>
</dbReference>
<organism evidence="7 8">
    <name type="scientific">Candidatus Galacturonatibacter soehngenii</name>
    <dbReference type="NCBI Taxonomy" id="2307010"/>
    <lineage>
        <taxon>Bacteria</taxon>
        <taxon>Bacillati</taxon>
        <taxon>Bacillota</taxon>
        <taxon>Clostridia</taxon>
        <taxon>Lachnospirales</taxon>
        <taxon>Lachnospiraceae</taxon>
        <taxon>Candidatus Galacturonatibacter</taxon>
    </lineage>
</organism>
<evidence type="ECO:0000256" key="4">
    <source>
        <dbReference type="ARBA" id="ARBA00022840"/>
    </source>
</evidence>
<feature type="domain" description="GDP-fucose pyrophosphorylase" evidence="6">
    <location>
        <begin position="106"/>
        <end position="500"/>
    </location>
</feature>
<evidence type="ECO:0000313" key="7">
    <source>
        <dbReference type="EMBL" id="KAB1434563.1"/>
    </source>
</evidence>
<feature type="domain" description="GHMP kinase N-terminal" evidence="5">
    <location>
        <begin position="768"/>
        <end position="839"/>
    </location>
</feature>
<dbReference type="Pfam" id="PF00288">
    <property type="entry name" value="GHMP_kinases_N"/>
    <property type="match status" value="1"/>
</dbReference>
<dbReference type="InterPro" id="IPR012887">
    <property type="entry name" value="GDP_fucose_pyrophosphorylase"/>
</dbReference>
<dbReference type="GO" id="GO:0050201">
    <property type="term" value="F:fucokinase activity"/>
    <property type="evidence" value="ECO:0007669"/>
    <property type="project" value="TreeGrafter"/>
</dbReference>
<dbReference type="PANTHER" id="PTHR32463">
    <property type="entry name" value="L-FUCOSE KINASE"/>
    <property type="match status" value="1"/>
</dbReference>
<keyword evidence="2" id="KW-0547">Nucleotide-binding</keyword>
<dbReference type="PANTHER" id="PTHR32463:SF0">
    <property type="entry name" value="L-FUCOSE KINASE"/>
    <property type="match status" value="1"/>
</dbReference>